<dbReference type="InterPro" id="IPR013766">
    <property type="entry name" value="Thioredoxin_domain"/>
</dbReference>
<evidence type="ECO:0000313" key="3">
    <source>
        <dbReference type="EMBL" id="NYG02375.1"/>
    </source>
</evidence>
<dbReference type="AlphaFoldDB" id="A0A852W7T4"/>
<dbReference type="GO" id="GO:0016853">
    <property type="term" value="F:isomerase activity"/>
    <property type="evidence" value="ECO:0007669"/>
    <property type="project" value="UniProtKB-KW"/>
</dbReference>
<protein>
    <submittedName>
        <fullName evidence="3 4">Thioredoxin</fullName>
    </submittedName>
</protein>
<keyword evidence="1" id="KW-1133">Transmembrane helix</keyword>
<dbReference type="RefSeq" id="WP_073575845.1">
    <property type="nucleotide sequence ID" value="NZ_BAAAJZ010000003.1"/>
</dbReference>
<evidence type="ECO:0000313" key="5">
    <source>
        <dbReference type="Proteomes" id="UP000232453"/>
    </source>
</evidence>
<accession>A0AA44ZQM4</accession>
<dbReference type="GeneID" id="98052415"/>
<dbReference type="Proteomes" id="UP000549695">
    <property type="component" value="Unassembled WGS sequence"/>
</dbReference>
<keyword evidence="1" id="KW-0472">Membrane</keyword>
<organism evidence="3 6">
    <name type="scientific">Pseudonocardia alni</name>
    <name type="common">Amycolata alni</name>
    <dbReference type="NCBI Taxonomy" id="33907"/>
    <lineage>
        <taxon>Bacteria</taxon>
        <taxon>Bacillati</taxon>
        <taxon>Actinomycetota</taxon>
        <taxon>Actinomycetes</taxon>
        <taxon>Pseudonocardiales</taxon>
        <taxon>Pseudonocardiaceae</taxon>
        <taxon>Pseudonocardia</taxon>
    </lineage>
</organism>
<comment type="caution">
    <text evidence="3">The sequence shown here is derived from an EMBL/GenBank/DDBJ whole genome shotgun (WGS) entry which is preliminary data.</text>
</comment>
<proteinExistence type="predicted"/>
<dbReference type="Proteomes" id="UP000232453">
    <property type="component" value="Unassembled WGS sequence"/>
</dbReference>
<feature type="domain" description="Thioredoxin" evidence="2">
    <location>
        <begin position="58"/>
        <end position="140"/>
    </location>
</feature>
<keyword evidence="1" id="KW-0812">Transmembrane</keyword>
<evidence type="ECO:0000259" key="2">
    <source>
        <dbReference type="Pfam" id="PF00085"/>
    </source>
</evidence>
<feature type="transmembrane region" description="Helical" evidence="1">
    <location>
        <begin position="6"/>
        <end position="23"/>
    </location>
</feature>
<sequence length="143" mass="14519">MDVTGAVVLVVVLLVATLVGLVLRSRSGRLRPSGDDSGAPAVAGPGWELAGTGPDGRRALLLQLSSPVCAPCRQTARVLGDLAAADPGVAHVEVDVAERVDVARALGVLRTPTTVVFDARGAEVLRVSGVPRTDELVAALPTG</sequence>
<dbReference type="CDD" id="cd02947">
    <property type="entry name" value="TRX_family"/>
    <property type="match status" value="1"/>
</dbReference>
<dbReference type="EMBL" id="PHUJ01000003">
    <property type="protein sequence ID" value="PKB32076.1"/>
    <property type="molecule type" value="Genomic_DNA"/>
</dbReference>
<dbReference type="InterPro" id="IPR036249">
    <property type="entry name" value="Thioredoxin-like_sf"/>
</dbReference>
<dbReference type="Gene3D" id="3.40.30.10">
    <property type="entry name" value="Glutaredoxin"/>
    <property type="match status" value="1"/>
</dbReference>
<dbReference type="EMBL" id="JACCCZ010000001">
    <property type="protein sequence ID" value="NYG02375.1"/>
    <property type="molecule type" value="Genomic_DNA"/>
</dbReference>
<keyword evidence="3" id="KW-0413">Isomerase</keyword>
<evidence type="ECO:0000256" key="1">
    <source>
        <dbReference type="SAM" id="Phobius"/>
    </source>
</evidence>
<evidence type="ECO:0000313" key="6">
    <source>
        <dbReference type="Proteomes" id="UP000549695"/>
    </source>
</evidence>
<gene>
    <name evidence="4" type="ORF">ATL51_3789</name>
    <name evidence="3" type="ORF">HDA37_002660</name>
</gene>
<keyword evidence="6" id="KW-1185">Reference proteome</keyword>
<name>A0A852W7T4_PSEA5</name>
<dbReference type="SUPFAM" id="SSF52833">
    <property type="entry name" value="Thioredoxin-like"/>
    <property type="match status" value="1"/>
</dbReference>
<dbReference type="Pfam" id="PF00085">
    <property type="entry name" value="Thioredoxin"/>
    <property type="match status" value="1"/>
</dbReference>
<reference evidence="3 6" key="1">
    <citation type="submission" date="2020-07" db="EMBL/GenBank/DDBJ databases">
        <title>Sequencing the genomes of 1000 actinobacteria strains.</title>
        <authorList>
            <person name="Klenk H.-P."/>
        </authorList>
    </citation>
    <scope>NUCLEOTIDE SEQUENCE [LARGE SCALE GENOMIC DNA]</scope>
    <source>
        <strain evidence="4 5">DSM 44104</strain>
        <strain evidence="3 6">DSM 44749</strain>
    </source>
</reference>
<accession>A0A852W7T4</accession>
<evidence type="ECO:0000313" key="4">
    <source>
        <dbReference type="EMBL" id="PKB32076.1"/>
    </source>
</evidence>